<evidence type="ECO:0000313" key="1">
    <source>
        <dbReference type="EMBL" id="PNX73166.1"/>
    </source>
</evidence>
<evidence type="ECO:0000313" key="2">
    <source>
        <dbReference type="Proteomes" id="UP000236291"/>
    </source>
</evidence>
<comment type="caution">
    <text evidence="1">The sequence shown here is derived from an EMBL/GenBank/DDBJ whole genome shotgun (WGS) entry which is preliminary data.</text>
</comment>
<dbReference type="EMBL" id="ASHM01025625">
    <property type="protein sequence ID" value="PNX73166.1"/>
    <property type="molecule type" value="Genomic_DNA"/>
</dbReference>
<dbReference type="Proteomes" id="UP000236291">
    <property type="component" value="Unassembled WGS sequence"/>
</dbReference>
<gene>
    <name evidence="1" type="ORF">L195_g029065</name>
</gene>
<protein>
    <submittedName>
        <fullName evidence="1">Uncharacterized protein</fullName>
    </submittedName>
</protein>
<feature type="non-terminal residue" evidence="1">
    <location>
        <position position="1"/>
    </location>
</feature>
<proteinExistence type="predicted"/>
<accession>A0A2K3L3S1</accession>
<sequence>HVDEPFPHCRRHYRWYSCKGQDSFPTMRTNLKEVVAVKGPIKRKWEFPTTISKLALSFGDDDLVNETPNNNISLLIRVIIANYDVHKVLVDQVVCVT</sequence>
<name>A0A2K3L3S1_TRIPR</name>
<reference evidence="1 2" key="2">
    <citation type="journal article" date="2017" name="Front. Plant Sci.">
        <title>Gene Classification and Mining of Molecular Markers Useful in Red Clover (Trifolium pratense) Breeding.</title>
        <authorList>
            <person name="Istvanek J."/>
            <person name="Dluhosova J."/>
            <person name="Dluhos P."/>
            <person name="Patkova L."/>
            <person name="Nedelnik J."/>
            <person name="Repkova J."/>
        </authorList>
    </citation>
    <scope>NUCLEOTIDE SEQUENCE [LARGE SCALE GENOMIC DNA]</scope>
    <source>
        <strain evidence="2">cv. Tatra</strain>
        <tissue evidence="1">Young leaves</tissue>
    </source>
</reference>
<organism evidence="1 2">
    <name type="scientific">Trifolium pratense</name>
    <name type="common">Red clover</name>
    <dbReference type="NCBI Taxonomy" id="57577"/>
    <lineage>
        <taxon>Eukaryota</taxon>
        <taxon>Viridiplantae</taxon>
        <taxon>Streptophyta</taxon>
        <taxon>Embryophyta</taxon>
        <taxon>Tracheophyta</taxon>
        <taxon>Spermatophyta</taxon>
        <taxon>Magnoliopsida</taxon>
        <taxon>eudicotyledons</taxon>
        <taxon>Gunneridae</taxon>
        <taxon>Pentapetalae</taxon>
        <taxon>rosids</taxon>
        <taxon>fabids</taxon>
        <taxon>Fabales</taxon>
        <taxon>Fabaceae</taxon>
        <taxon>Papilionoideae</taxon>
        <taxon>50 kb inversion clade</taxon>
        <taxon>NPAAA clade</taxon>
        <taxon>Hologalegina</taxon>
        <taxon>IRL clade</taxon>
        <taxon>Trifolieae</taxon>
        <taxon>Trifolium</taxon>
    </lineage>
</organism>
<dbReference type="AlphaFoldDB" id="A0A2K3L3S1"/>
<reference evidence="1 2" key="1">
    <citation type="journal article" date="2014" name="Am. J. Bot.">
        <title>Genome assembly and annotation for red clover (Trifolium pratense; Fabaceae).</title>
        <authorList>
            <person name="Istvanek J."/>
            <person name="Jaros M."/>
            <person name="Krenek A."/>
            <person name="Repkova J."/>
        </authorList>
    </citation>
    <scope>NUCLEOTIDE SEQUENCE [LARGE SCALE GENOMIC DNA]</scope>
    <source>
        <strain evidence="2">cv. Tatra</strain>
        <tissue evidence="1">Young leaves</tissue>
    </source>
</reference>